<dbReference type="InterPro" id="IPR052020">
    <property type="entry name" value="Cyclic_di-GMP/3'3'-cGAMP_PDE"/>
</dbReference>
<dbReference type="NCBIfam" id="TIGR00254">
    <property type="entry name" value="GGDEF"/>
    <property type="match status" value="1"/>
</dbReference>
<accession>A0A0U1KSC0</accession>
<dbReference type="Proteomes" id="UP000049855">
    <property type="component" value="Unassembled WGS sequence"/>
</dbReference>
<dbReference type="Gene3D" id="3.30.450.20">
    <property type="entry name" value="PAS domain"/>
    <property type="match status" value="4"/>
</dbReference>
<dbReference type="PROSITE" id="PS50113">
    <property type="entry name" value="PAC"/>
    <property type="match status" value="1"/>
</dbReference>
<dbReference type="EC" id="4.6.1.2" evidence="6"/>
<dbReference type="PROSITE" id="PS50887">
    <property type="entry name" value="GGDEF"/>
    <property type="match status" value="1"/>
</dbReference>
<dbReference type="CDD" id="cd01949">
    <property type="entry name" value="GGDEF"/>
    <property type="match status" value="1"/>
</dbReference>
<keyword evidence="7" id="KW-1185">Reference proteome</keyword>
<dbReference type="InterPro" id="IPR013656">
    <property type="entry name" value="PAS_4"/>
</dbReference>
<dbReference type="PANTHER" id="PTHR45228:SF1">
    <property type="entry name" value="CYCLIC DI-GMP PHOSPHODIESTERASE TM_0186"/>
    <property type="match status" value="1"/>
</dbReference>
<dbReference type="CDD" id="cd00077">
    <property type="entry name" value="HDc"/>
    <property type="match status" value="1"/>
</dbReference>
<feature type="transmembrane region" description="Helical" evidence="1">
    <location>
        <begin position="18"/>
        <end position="37"/>
    </location>
</feature>
<dbReference type="InterPro" id="IPR000014">
    <property type="entry name" value="PAS"/>
</dbReference>
<reference evidence="7" key="1">
    <citation type="submission" date="2015-03" db="EMBL/GenBank/DDBJ databases">
        <authorList>
            <person name="Nijsse Bart"/>
        </authorList>
    </citation>
    <scope>NUCLEOTIDE SEQUENCE [LARGE SCALE GENOMIC DNA]</scope>
</reference>
<dbReference type="CDD" id="cd12915">
    <property type="entry name" value="PDC2_DGC_like"/>
    <property type="match status" value="1"/>
</dbReference>
<dbReference type="Pfam" id="PF08448">
    <property type="entry name" value="PAS_4"/>
    <property type="match status" value="1"/>
</dbReference>
<dbReference type="Gene3D" id="3.30.70.270">
    <property type="match status" value="1"/>
</dbReference>
<dbReference type="InterPro" id="IPR043128">
    <property type="entry name" value="Rev_trsase/Diguanyl_cyclase"/>
</dbReference>
<dbReference type="InterPro" id="IPR035965">
    <property type="entry name" value="PAS-like_dom_sf"/>
</dbReference>
<feature type="domain" description="PAC" evidence="3">
    <location>
        <begin position="378"/>
        <end position="430"/>
    </location>
</feature>
<dbReference type="SUPFAM" id="SSF55073">
    <property type="entry name" value="Nucleotide cyclase"/>
    <property type="match status" value="1"/>
</dbReference>
<dbReference type="Gene3D" id="1.10.3210.10">
    <property type="entry name" value="Hypothetical protein af1432"/>
    <property type="match status" value="1"/>
</dbReference>
<dbReference type="RefSeq" id="WP_021169056.1">
    <property type="nucleotide sequence ID" value="NZ_CTRP01000003.1"/>
</dbReference>
<evidence type="ECO:0000256" key="1">
    <source>
        <dbReference type="SAM" id="Phobius"/>
    </source>
</evidence>
<dbReference type="AlphaFoldDB" id="A0A0U1KSC0"/>
<dbReference type="NCBIfam" id="TIGR00229">
    <property type="entry name" value="sensory_box"/>
    <property type="match status" value="2"/>
</dbReference>
<dbReference type="Pfam" id="PF00990">
    <property type="entry name" value="GGDEF"/>
    <property type="match status" value="1"/>
</dbReference>
<feature type="domain" description="HD-GYP" evidence="5">
    <location>
        <begin position="741"/>
        <end position="929"/>
    </location>
</feature>
<dbReference type="GO" id="GO:0004383">
    <property type="term" value="F:guanylate cyclase activity"/>
    <property type="evidence" value="ECO:0007669"/>
    <property type="project" value="UniProtKB-EC"/>
</dbReference>
<dbReference type="InterPro" id="IPR000160">
    <property type="entry name" value="GGDEF_dom"/>
</dbReference>
<evidence type="ECO:0000259" key="2">
    <source>
        <dbReference type="PROSITE" id="PS50112"/>
    </source>
</evidence>
<organism evidence="6 7">
    <name type="scientific">Sporomusa ovata</name>
    <dbReference type="NCBI Taxonomy" id="2378"/>
    <lineage>
        <taxon>Bacteria</taxon>
        <taxon>Bacillati</taxon>
        <taxon>Bacillota</taxon>
        <taxon>Negativicutes</taxon>
        <taxon>Selenomonadales</taxon>
        <taxon>Sporomusaceae</taxon>
        <taxon>Sporomusa</taxon>
    </lineage>
</organism>
<keyword evidence="6" id="KW-0456">Lyase</keyword>
<dbReference type="Pfam" id="PF13487">
    <property type="entry name" value="HD_5"/>
    <property type="match status" value="1"/>
</dbReference>
<dbReference type="SMART" id="SM00267">
    <property type="entry name" value="GGDEF"/>
    <property type="match status" value="1"/>
</dbReference>
<dbReference type="SMART" id="SM00091">
    <property type="entry name" value="PAS"/>
    <property type="match status" value="1"/>
</dbReference>
<dbReference type="CDD" id="cd00130">
    <property type="entry name" value="PAS"/>
    <property type="match status" value="1"/>
</dbReference>
<name>A0A0U1KSC0_9FIRM</name>
<evidence type="ECO:0000313" key="7">
    <source>
        <dbReference type="Proteomes" id="UP000049855"/>
    </source>
</evidence>
<dbReference type="Pfam" id="PF13426">
    <property type="entry name" value="PAS_9"/>
    <property type="match status" value="1"/>
</dbReference>
<dbReference type="PROSITE" id="PS51832">
    <property type="entry name" value="HD_GYP"/>
    <property type="match status" value="1"/>
</dbReference>
<dbReference type="InterPro" id="IPR003607">
    <property type="entry name" value="HD/PDEase_dom"/>
</dbReference>
<protein>
    <submittedName>
        <fullName evidence="6">Adenylate/guanylate cyclase</fullName>
        <ecNumber evidence="6">4.6.1.2</ecNumber>
    </submittedName>
</protein>
<dbReference type="CDD" id="cd18773">
    <property type="entry name" value="PDC1_HK_sensor"/>
    <property type="match status" value="1"/>
</dbReference>
<proteinExistence type="predicted"/>
<dbReference type="InterPro" id="IPR037522">
    <property type="entry name" value="HD_GYP_dom"/>
</dbReference>
<feature type="transmembrane region" description="Helical" evidence="1">
    <location>
        <begin position="284"/>
        <end position="305"/>
    </location>
</feature>
<keyword evidence="1" id="KW-0472">Membrane</keyword>
<feature type="domain" description="PAS" evidence="2">
    <location>
        <begin position="466"/>
        <end position="537"/>
    </location>
</feature>
<sequence length="929" mass="104838">MDRVGQYLRNWIIPDRSIILFCAVLLVFVWSGAWWQIAHDHKATIDMIHQDGDRLARAFEEHVRRVLKTNEFYLNSMKAEYEQTYTLSPALERVFRQLRLDPTASAGVVNSTGDFVISTLGNTAGVNIAAVPHFIYHIAADTGESYLGRPFVGRTSQKVSIHMTRRLNNPDGSFAGVAIIAMDPYYFTKFYRAMDFTENYSIRLIGFDGIVRASNDVSELDADMSESSLLRQIKNVSDGFYSTYDYISGRPLEVSYHTMPDYPVVIQVGVSEEALAPFVQRRTIYLAVAGGVSLFILFFLCYIIAKARKQRQDETWLRTFVTNTPIVFYAMDPKGVFILSEGLGLKKLGLEAGEAVGHSAFEKYRDYPDILDAVRRATGGEAVFFEHKVGKVYLNNRLLPIADDNGRVIAVVGATVDITERVLAEQRLRENFEELTAIHEELTATHEELVATEEELRFQYGELHRSQKTALEIFNAAGDGLVVNDGETGEILAANRRVLELFGYSEEKFKQQGISLISTDANKEAALKVIRATVEEGPQPLYERDTHDSKGRRLILEISCTPVEIDGKTRCLASIRDITVRKQMEEGLEYLRQRDQMTGVYNRAYFEVDMMRASASKHCTVGIFVGDLDGLKLINDTLGHRQGDELLKRVAGLLAAGVKAPNYVARIGGDEFAIVLFDPDRQQMEELEQYYQMQVEAYNGDNPHLPLSLSLGWALGEEYVNVENVFKTADNNMYRQKMHQSQSVHGSIVRTLMKALEARDHITEGHADRLSRLMLLMGQSLEMPQEAISDLRLFAKFHDIGKVGIPDSILKKPGKLTTDEMNIMRQHCEIGFRIAKSSPDLEPIADWVLKHQEHWNGKGYPLGINGEEIPLPCRILGIVDAYDAMTSDRPYRMAMSSEDALAEIHRCSGTQFDPVLVEKFITMLRKEII</sequence>
<dbReference type="SMART" id="SM00471">
    <property type="entry name" value="HDc"/>
    <property type="match status" value="1"/>
</dbReference>
<dbReference type="InterPro" id="IPR000700">
    <property type="entry name" value="PAS-assoc_C"/>
</dbReference>
<gene>
    <name evidence="6" type="ORF">SpAn4DRAFT_1287</name>
</gene>
<dbReference type="InterPro" id="IPR029787">
    <property type="entry name" value="Nucleotide_cyclase"/>
</dbReference>
<keyword evidence="1" id="KW-0812">Transmembrane</keyword>
<keyword evidence="1" id="KW-1133">Transmembrane helix</keyword>
<evidence type="ECO:0000313" key="6">
    <source>
        <dbReference type="EMBL" id="CQR70318.1"/>
    </source>
</evidence>
<dbReference type="SUPFAM" id="SSF109604">
    <property type="entry name" value="HD-domain/PDEase-like"/>
    <property type="match status" value="1"/>
</dbReference>
<feature type="domain" description="GGDEF" evidence="4">
    <location>
        <begin position="619"/>
        <end position="755"/>
    </location>
</feature>
<dbReference type="PANTHER" id="PTHR45228">
    <property type="entry name" value="CYCLIC DI-GMP PHOSPHODIESTERASE TM_0186-RELATED"/>
    <property type="match status" value="1"/>
</dbReference>
<dbReference type="EMBL" id="CTRP01000003">
    <property type="protein sequence ID" value="CQR70318.1"/>
    <property type="molecule type" value="Genomic_DNA"/>
</dbReference>
<dbReference type="PROSITE" id="PS50112">
    <property type="entry name" value="PAS"/>
    <property type="match status" value="1"/>
</dbReference>
<evidence type="ECO:0000259" key="4">
    <source>
        <dbReference type="PROSITE" id="PS50887"/>
    </source>
</evidence>
<dbReference type="SUPFAM" id="SSF55785">
    <property type="entry name" value="PYP-like sensor domain (PAS domain)"/>
    <property type="match status" value="2"/>
</dbReference>
<evidence type="ECO:0000259" key="3">
    <source>
        <dbReference type="PROSITE" id="PS50113"/>
    </source>
</evidence>
<evidence type="ECO:0000259" key="5">
    <source>
        <dbReference type="PROSITE" id="PS51832"/>
    </source>
</evidence>